<gene>
    <name evidence="2" type="ORF">HLB44_06125</name>
</gene>
<sequence>MWSGKKSQPPIRSLVGEGTRLSGEIRFRDGLRIDGEVHGDVIADGEARSILVISEKARVLGKVKADHVIINGEVTGPVESNELLELQPKARIVGDVRYEVLEMHPGALIEGELRPLKAGERPALKLAASNDA</sequence>
<organism evidence="2 3">
    <name type="scientific">Pseudaquabacterium terrae</name>
    <dbReference type="NCBI Taxonomy" id="2732868"/>
    <lineage>
        <taxon>Bacteria</taxon>
        <taxon>Pseudomonadati</taxon>
        <taxon>Pseudomonadota</taxon>
        <taxon>Betaproteobacteria</taxon>
        <taxon>Burkholderiales</taxon>
        <taxon>Sphaerotilaceae</taxon>
        <taxon>Pseudaquabacterium</taxon>
    </lineage>
</organism>
<dbReference type="EMBL" id="JABRWJ010000002">
    <property type="protein sequence ID" value="NRF66553.1"/>
    <property type="molecule type" value="Genomic_DNA"/>
</dbReference>
<name>A0ABX2EDM8_9BURK</name>
<dbReference type="Pfam" id="PF04519">
    <property type="entry name" value="Bactofilin"/>
    <property type="match status" value="1"/>
</dbReference>
<proteinExistence type="inferred from homology"/>
<evidence type="ECO:0000313" key="2">
    <source>
        <dbReference type="EMBL" id="NRF66553.1"/>
    </source>
</evidence>
<dbReference type="RefSeq" id="WP_173121679.1">
    <property type="nucleotide sequence ID" value="NZ_JABRWJ010000002.1"/>
</dbReference>
<dbReference type="PANTHER" id="PTHR35024">
    <property type="entry name" value="HYPOTHETICAL CYTOSOLIC PROTEIN"/>
    <property type="match status" value="1"/>
</dbReference>
<comment type="similarity">
    <text evidence="1">Belongs to the bactofilin family.</text>
</comment>
<protein>
    <submittedName>
        <fullName evidence="2">Polymer-forming cytoskeletal protein</fullName>
    </submittedName>
</protein>
<evidence type="ECO:0000313" key="3">
    <source>
        <dbReference type="Proteomes" id="UP000737171"/>
    </source>
</evidence>
<keyword evidence="3" id="KW-1185">Reference proteome</keyword>
<accession>A0ABX2EDM8</accession>
<dbReference type="InterPro" id="IPR007607">
    <property type="entry name" value="BacA/B"/>
</dbReference>
<evidence type="ECO:0000256" key="1">
    <source>
        <dbReference type="ARBA" id="ARBA00044755"/>
    </source>
</evidence>
<dbReference type="Proteomes" id="UP000737171">
    <property type="component" value="Unassembled WGS sequence"/>
</dbReference>
<dbReference type="PANTHER" id="PTHR35024:SF4">
    <property type="entry name" value="POLYMER-FORMING CYTOSKELETAL PROTEIN"/>
    <property type="match status" value="1"/>
</dbReference>
<comment type="caution">
    <text evidence="2">The sequence shown here is derived from an EMBL/GenBank/DDBJ whole genome shotgun (WGS) entry which is preliminary data.</text>
</comment>
<reference evidence="2 3" key="1">
    <citation type="submission" date="2020-05" db="EMBL/GenBank/DDBJ databases">
        <title>Aquincola sp. isolate from soil.</title>
        <authorList>
            <person name="Han J."/>
            <person name="Kim D.-U."/>
        </authorList>
    </citation>
    <scope>NUCLEOTIDE SEQUENCE [LARGE SCALE GENOMIC DNA]</scope>
    <source>
        <strain evidence="2 3">S2</strain>
    </source>
</reference>